<name>M3AFP0_PSEFD</name>
<comment type="subcellular location">
    <subcellularLocation>
        <location evidence="1">Membrane</location>
    </subcellularLocation>
</comment>
<evidence type="ECO:0000256" key="4">
    <source>
        <dbReference type="ARBA" id="ARBA00023136"/>
    </source>
</evidence>
<keyword evidence="2" id="KW-0812">Transmembrane</keyword>
<evidence type="ECO:0000313" key="6">
    <source>
        <dbReference type="Proteomes" id="UP000016932"/>
    </source>
</evidence>
<dbReference type="OrthoDB" id="6612291at2759"/>
<evidence type="ECO:0000256" key="3">
    <source>
        <dbReference type="ARBA" id="ARBA00022989"/>
    </source>
</evidence>
<dbReference type="eggNOG" id="KOG0254">
    <property type="taxonomic scope" value="Eukaryota"/>
</dbReference>
<dbReference type="GeneID" id="19337375"/>
<proteinExistence type="predicted"/>
<keyword evidence="6" id="KW-1185">Reference proteome</keyword>
<evidence type="ECO:0000313" key="5">
    <source>
        <dbReference type="EMBL" id="EME83411.1"/>
    </source>
</evidence>
<reference evidence="5 6" key="1">
    <citation type="journal article" date="2012" name="PLoS Pathog.">
        <title>Diverse lifestyles and strategies of plant pathogenesis encoded in the genomes of eighteen Dothideomycetes fungi.</title>
        <authorList>
            <person name="Ohm R.A."/>
            <person name="Feau N."/>
            <person name="Henrissat B."/>
            <person name="Schoch C.L."/>
            <person name="Horwitz B.A."/>
            <person name="Barry K.W."/>
            <person name="Condon B.J."/>
            <person name="Copeland A.C."/>
            <person name="Dhillon B."/>
            <person name="Glaser F."/>
            <person name="Hesse C.N."/>
            <person name="Kosti I."/>
            <person name="LaButti K."/>
            <person name="Lindquist E.A."/>
            <person name="Lucas S."/>
            <person name="Salamov A.A."/>
            <person name="Bradshaw R.E."/>
            <person name="Ciuffetti L."/>
            <person name="Hamelin R.C."/>
            <person name="Kema G.H.J."/>
            <person name="Lawrence C."/>
            <person name="Scott J.A."/>
            <person name="Spatafora J.W."/>
            <person name="Turgeon B.G."/>
            <person name="de Wit P.J.G.M."/>
            <person name="Zhong S."/>
            <person name="Goodwin S.B."/>
            <person name="Grigoriev I.V."/>
        </authorList>
    </citation>
    <scope>NUCLEOTIDE SEQUENCE [LARGE SCALE GENOMIC DNA]</scope>
    <source>
        <strain evidence="5 6">CIRAD86</strain>
    </source>
</reference>
<dbReference type="EMBL" id="KB446558">
    <property type="protein sequence ID" value="EME83411.1"/>
    <property type="molecule type" value="Genomic_DNA"/>
</dbReference>
<evidence type="ECO:0000256" key="2">
    <source>
        <dbReference type="ARBA" id="ARBA00022692"/>
    </source>
</evidence>
<evidence type="ECO:0000256" key="1">
    <source>
        <dbReference type="ARBA" id="ARBA00004370"/>
    </source>
</evidence>
<dbReference type="SUPFAM" id="SSF103473">
    <property type="entry name" value="MFS general substrate transporter"/>
    <property type="match status" value="1"/>
</dbReference>
<evidence type="ECO:0008006" key="7">
    <source>
        <dbReference type="Google" id="ProtNLM"/>
    </source>
</evidence>
<dbReference type="Pfam" id="PF00083">
    <property type="entry name" value="Sugar_tr"/>
    <property type="match status" value="1"/>
</dbReference>
<dbReference type="GO" id="GO:0022857">
    <property type="term" value="F:transmembrane transporter activity"/>
    <property type="evidence" value="ECO:0007669"/>
    <property type="project" value="InterPro"/>
</dbReference>
<dbReference type="RefSeq" id="XP_007926636.1">
    <property type="nucleotide sequence ID" value="XM_007928445.1"/>
</dbReference>
<accession>M3AFP0</accession>
<dbReference type="Proteomes" id="UP000016932">
    <property type="component" value="Unassembled WGS sequence"/>
</dbReference>
<dbReference type="AlphaFoldDB" id="M3AFP0"/>
<dbReference type="GO" id="GO:0016020">
    <property type="term" value="C:membrane"/>
    <property type="evidence" value="ECO:0007669"/>
    <property type="project" value="UniProtKB-SubCell"/>
</dbReference>
<sequence>MRCDEDVQEVQEVQVFSQTFGRSNHQRWPMAKGEHTPSMTLSQISSTKDSVWITFKYLQQAGNGLRRPRIADLRLLHFGHQQYYRATRLVSVLRSNAARPAGLRWTNYSYDRDRQWSLQCRRCLSAMIASYAGTTNKVGNGFGIFFMFLYLAFQGTGCDTTMYLWVSEIFPTEIRSIGIGFSLFGQFASTIVLLQTAPIG</sequence>
<organism evidence="5 6">
    <name type="scientific">Pseudocercospora fijiensis (strain CIRAD86)</name>
    <name type="common">Black leaf streak disease fungus</name>
    <name type="synonym">Mycosphaerella fijiensis</name>
    <dbReference type="NCBI Taxonomy" id="383855"/>
    <lineage>
        <taxon>Eukaryota</taxon>
        <taxon>Fungi</taxon>
        <taxon>Dikarya</taxon>
        <taxon>Ascomycota</taxon>
        <taxon>Pezizomycotina</taxon>
        <taxon>Dothideomycetes</taxon>
        <taxon>Dothideomycetidae</taxon>
        <taxon>Mycosphaerellales</taxon>
        <taxon>Mycosphaerellaceae</taxon>
        <taxon>Pseudocercospora</taxon>
    </lineage>
</organism>
<gene>
    <name evidence="5" type="ORF">MYCFIDRAFT_211329</name>
</gene>
<keyword evidence="3" id="KW-1133">Transmembrane helix</keyword>
<dbReference type="Gene3D" id="1.20.1250.20">
    <property type="entry name" value="MFS general substrate transporter like domains"/>
    <property type="match status" value="1"/>
</dbReference>
<keyword evidence="4" id="KW-0472">Membrane</keyword>
<dbReference type="InterPro" id="IPR005828">
    <property type="entry name" value="MFS_sugar_transport-like"/>
</dbReference>
<protein>
    <recommendedName>
        <fullName evidence="7">Major facilitator superfamily (MFS) profile domain-containing protein</fullName>
    </recommendedName>
</protein>
<dbReference type="VEuPathDB" id="FungiDB:MYCFIDRAFT_211329"/>
<dbReference type="HOGENOM" id="CLU_1366770_0_0_1"/>
<dbReference type="KEGG" id="pfj:MYCFIDRAFT_211329"/>
<dbReference type="InterPro" id="IPR036259">
    <property type="entry name" value="MFS_trans_sf"/>
</dbReference>